<keyword evidence="4 9" id="KW-0812">Transmembrane</keyword>
<sequence>MSRPRRQGRAARTLPAAAIGSRGGCGLTAPQGEPASMAADRPGGGRPSGRRARTGQGGMADMGACEGVAAVPSGASRRTVHLAVLIALFGLVLAATALRFALEPPGPAARSPVDFDAFRLAGDLVRQGRIELAYRFSEFQGLLQAEFGGTPFLPWTYPPPFDLVVAPLALLPVWLGYAVFMGGTLWGFLAALRRLAPDGAVPALILFTPVVLVTLRCGQNGLLTGALIAWACCGLLAGRTWAGVPLGLMVIKPHLAVAFAAYVVLSGRWSVAATAVATALSVSLAATVALGPDVWIALAGSIREAKMFLADGYYPLFRMVSPYAALHTLGAGPTVAMAGQVAVALLALAVVAWASLRLPLRHALGVTAVASLLISPYAYDYDLTIVAVGLALLLPDLMRCGRPGERGAVYALCVVAGGFGLAQSAVLSARFGPVPELVPGDMPLSLSGLCLVALLGLLVGILARARRAEPALTVR</sequence>
<keyword evidence="2" id="KW-1003">Cell membrane</keyword>
<evidence type="ECO:0000256" key="3">
    <source>
        <dbReference type="ARBA" id="ARBA00022679"/>
    </source>
</evidence>
<feature type="transmembrane region" description="Helical" evidence="9">
    <location>
        <begin position="221"/>
        <end position="238"/>
    </location>
</feature>
<evidence type="ECO:0000256" key="7">
    <source>
        <dbReference type="ARBA" id="ARBA00024033"/>
    </source>
</evidence>
<keyword evidence="3" id="KW-0808">Transferase</keyword>
<evidence type="ECO:0000313" key="11">
    <source>
        <dbReference type="Proteomes" id="UP000438991"/>
    </source>
</evidence>
<evidence type="ECO:0000256" key="4">
    <source>
        <dbReference type="ARBA" id="ARBA00022692"/>
    </source>
</evidence>
<accession>A0A9X5ATM5</accession>
<dbReference type="GO" id="GO:0005886">
    <property type="term" value="C:plasma membrane"/>
    <property type="evidence" value="ECO:0007669"/>
    <property type="project" value="UniProtKB-SubCell"/>
</dbReference>
<evidence type="ECO:0000256" key="1">
    <source>
        <dbReference type="ARBA" id="ARBA00004651"/>
    </source>
</evidence>
<dbReference type="AlphaFoldDB" id="A0A9X5ATM5"/>
<protein>
    <submittedName>
        <fullName evidence="10">DUF2029 domain-containing protein</fullName>
    </submittedName>
</protein>
<dbReference type="EMBL" id="WNKV01000011">
    <property type="protein sequence ID" value="MTW17509.1"/>
    <property type="molecule type" value="Genomic_DNA"/>
</dbReference>
<organism evidence="10 11">
    <name type="scientific">Rhodoplanes serenus</name>
    <dbReference type="NCBI Taxonomy" id="200615"/>
    <lineage>
        <taxon>Bacteria</taxon>
        <taxon>Pseudomonadati</taxon>
        <taxon>Pseudomonadota</taxon>
        <taxon>Alphaproteobacteria</taxon>
        <taxon>Hyphomicrobiales</taxon>
        <taxon>Nitrobacteraceae</taxon>
        <taxon>Rhodoplanes</taxon>
    </lineage>
</organism>
<comment type="subcellular location">
    <subcellularLocation>
        <location evidence="1">Cell membrane</location>
        <topology evidence="1">Multi-pass membrane protein</topology>
    </subcellularLocation>
</comment>
<dbReference type="InterPro" id="IPR018584">
    <property type="entry name" value="GT87"/>
</dbReference>
<feature type="region of interest" description="Disordered" evidence="8">
    <location>
        <begin position="1"/>
        <end position="58"/>
    </location>
</feature>
<proteinExistence type="inferred from homology"/>
<dbReference type="Proteomes" id="UP000438991">
    <property type="component" value="Unassembled WGS sequence"/>
</dbReference>
<feature type="transmembrane region" description="Helical" evidence="9">
    <location>
        <begin position="335"/>
        <end position="356"/>
    </location>
</feature>
<evidence type="ECO:0000256" key="2">
    <source>
        <dbReference type="ARBA" id="ARBA00022475"/>
    </source>
</evidence>
<name>A0A9X5ATM5_9BRAD</name>
<feature type="transmembrane region" description="Helical" evidence="9">
    <location>
        <begin position="446"/>
        <end position="465"/>
    </location>
</feature>
<comment type="similarity">
    <text evidence="7">Belongs to the glycosyltransferase 87 family.</text>
</comment>
<feature type="transmembrane region" description="Helical" evidence="9">
    <location>
        <begin position="82"/>
        <end position="102"/>
    </location>
</feature>
<feature type="transmembrane region" description="Helical" evidence="9">
    <location>
        <begin position="271"/>
        <end position="298"/>
    </location>
</feature>
<dbReference type="GO" id="GO:0016758">
    <property type="term" value="F:hexosyltransferase activity"/>
    <property type="evidence" value="ECO:0007669"/>
    <property type="project" value="InterPro"/>
</dbReference>
<feature type="transmembrane region" description="Helical" evidence="9">
    <location>
        <begin position="407"/>
        <end position="426"/>
    </location>
</feature>
<gene>
    <name evidence="10" type="ORF">GJ689_14990</name>
</gene>
<feature type="transmembrane region" description="Helical" evidence="9">
    <location>
        <begin position="376"/>
        <end position="395"/>
    </location>
</feature>
<evidence type="ECO:0000256" key="8">
    <source>
        <dbReference type="SAM" id="MobiDB-lite"/>
    </source>
</evidence>
<evidence type="ECO:0000256" key="9">
    <source>
        <dbReference type="SAM" id="Phobius"/>
    </source>
</evidence>
<feature type="transmembrane region" description="Helical" evidence="9">
    <location>
        <begin position="164"/>
        <end position="188"/>
    </location>
</feature>
<comment type="caution">
    <text evidence="10">The sequence shown here is derived from an EMBL/GenBank/DDBJ whole genome shotgun (WGS) entry which is preliminary data.</text>
</comment>
<evidence type="ECO:0000313" key="10">
    <source>
        <dbReference type="EMBL" id="MTW17509.1"/>
    </source>
</evidence>
<keyword evidence="5 9" id="KW-1133">Transmembrane helix</keyword>
<evidence type="ECO:0000256" key="6">
    <source>
        <dbReference type="ARBA" id="ARBA00023136"/>
    </source>
</evidence>
<keyword evidence="6 9" id="KW-0472">Membrane</keyword>
<evidence type="ECO:0000256" key="5">
    <source>
        <dbReference type="ARBA" id="ARBA00022989"/>
    </source>
</evidence>
<feature type="transmembrane region" description="Helical" evidence="9">
    <location>
        <begin position="195"/>
        <end position="215"/>
    </location>
</feature>
<dbReference type="Pfam" id="PF09594">
    <property type="entry name" value="GT87"/>
    <property type="match status" value="1"/>
</dbReference>
<reference evidence="10 11" key="1">
    <citation type="submission" date="2019-11" db="EMBL/GenBank/DDBJ databases">
        <title>Whole-genome sequence of Rhodoplanes serenus DSM 18633, type strain.</title>
        <authorList>
            <person name="Kyndt J.A."/>
            <person name="Meyer T.E."/>
        </authorList>
    </citation>
    <scope>NUCLEOTIDE SEQUENCE [LARGE SCALE GENOMIC DNA]</scope>
    <source>
        <strain evidence="10 11">DSM 18633</strain>
    </source>
</reference>